<evidence type="ECO:0008006" key="4">
    <source>
        <dbReference type="Google" id="ProtNLM"/>
    </source>
</evidence>
<dbReference type="KEGG" id="bcho:BcFMB_09110"/>
<comment type="subcellular location">
    <subcellularLocation>
        <location evidence="1">Cell envelope</location>
    </subcellularLocation>
</comment>
<dbReference type="AlphaFoldDB" id="A0A2D3D6T1"/>
<dbReference type="Gene3D" id="2.60.40.4270">
    <property type="entry name" value="Listeria-Bacteroides repeat domain"/>
    <property type="match status" value="1"/>
</dbReference>
<reference evidence="2 3" key="1">
    <citation type="submission" date="2016-11" db="EMBL/GenBank/DDBJ databases">
        <title>complete genome sequence of Bifidobacterium choerinum strain FMB-1.</title>
        <authorList>
            <person name="Park C.-S."/>
            <person name="Jung D.-H."/>
            <person name="Choi D.-S."/>
        </authorList>
    </citation>
    <scope>NUCLEOTIDE SEQUENCE [LARGE SCALE GENOMIC DNA]</scope>
    <source>
        <strain evidence="2 3">FMB-1</strain>
    </source>
</reference>
<gene>
    <name evidence="2" type="ORF">BcFMB_09110</name>
</gene>
<dbReference type="Pfam" id="PF09479">
    <property type="entry name" value="Flg_new"/>
    <property type="match status" value="1"/>
</dbReference>
<sequence length="416" mass="43937">MYAAVTSQNNSSVTISCTAAIQTVNGYWYSGLTVRGSAGVNGQWANVDRSGVNVNSGQNVNMATKTLTVAKTKGVQTIQCGGEIRVTGYAAGVSGATMTVSVPALPSHRVTYDANGGSGAPGAQTKWYGEVLTLSGTRPTRANYTFRGWSTVRNGAVNYQPAGRYGADRDVTLYAVWALATRPPDIRSFSALRVDADGNPDSSGTSVRFTADWNVDASADASNSCRTLGFAYKDASGAWSEFEASATSGSGTNTTTATFDGFDIDRSYQLRCTLTDKYATVTRYTTIGPARFIMDVSADGEGIGIGAPAPANGVNIYGTPVRINGCRMPRMFQGSTVITPSASSTRHTLFTEAQWASITGIDIDEGHPTVFVSNGDVNAQNVVLTGAGYASSTRQWYVWCASAVSGMFRVNYVIFI</sequence>
<dbReference type="GO" id="GO:0030313">
    <property type="term" value="C:cell envelope"/>
    <property type="evidence" value="ECO:0007669"/>
    <property type="project" value="UniProtKB-SubCell"/>
</dbReference>
<evidence type="ECO:0000256" key="1">
    <source>
        <dbReference type="ARBA" id="ARBA00004196"/>
    </source>
</evidence>
<dbReference type="EMBL" id="CP018044">
    <property type="protein sequence ID" value="ATU21052.1"/>
    <property type="molecule type" value="Genomic_DNA"/>
</dbReference>
<organism evidence="2 3">
    <name type="scientific">Bifidobacterium choerinum</name>
    <dbReference type="NCBI Taxonomy" id="35760"/>
    <lineage>
        <taxon>Bacteria</taxon>
        <taxon>Bacillati</taxon>
        <taxon>Actinomycetota</taxon>
        <taxon>Actinomycetes</taxon>
        <taxon>Bifidobacteriales</taxon>
        <taxon>Bifidobacteriaceae</taxon>
        <taxon>Bifidobacterium</taxon>
    </lineage>
</organism>
<accession>A0A2D3D6T1</accession>
<evidence type="ECO:0000313" key="3">
    <source>
        <dbReference type="Proteomes" id="UP000229907"/>
    </source>
</evidence>
<dbReference type="InterPro" id="IPR013378">
    <property type="entry name" value="InlB-like_B-rpt"/>
</dbReference>
<name>A0A2D3D6T1_9BIFI</name>
<dbReference type="Proteomes" id="UP000229907">
    <property type="component" value="Chromosome"/>
</dbReference>
<dbReference type="NCBIfam" id="TIGR02543">
    <property type="entry name" value="List_Bact_rpt"/>
    <property type="match status" value="1"/>
</dbReference>
<evidence type="ECO:0000313" key="2">
    <source>
        <dbReference type="EMBL" id="ATU21052.1"/>
    </source>
</evidence>
<protein>
    <recommendedName>
        <fullName evidence="4">Leucine-rich repeat (LRR) protein</fullName>
    </recommendedName>
</protein>
<proteinExistence type="predicted"/>
<dbReference type="InterPro" id="IPR042229">
    <property type="entry name" value="Listeria/Bacterioides_rpt_sf"/>
</dbReference>